<gene>
    <name evidence="1" type="ORF">NA56DRAFT_527180</name>
</gene>
<keyword evidence="2" id="KW-1185">Reference proteome</keyword>
<dbReference type="Proteomes" id="UP000235672">
    <property type="component" value="Unassembled WGS sequence"/>
</dbReference>
<evidence type="ECO:0000313" key="2">
    <source>
        <dbReference type="Proteomes" id="UP000235672"/>
    </source>
</evidence>
<dbReference type="InterPro" id="IPR053008">
    <property type="entry name" value="Phomopsin_biosynth_assoc"/>
</dbReference>
<name>A0A2J6PNP6_9HELO</name>
<proteinExistence type="predicted"/>
<accession>A0A2J6PNP6</accession>
<protein>
    <submittedName>
        <fullName evidence="1">Uncharacterized protein</fullName>
    </submittedName>
</protein>
<organism evidence="1 2">
    <name type="scientific">Hyaloscypha hepaticicola</name>
    <dbReference type="NCBI Taxonomy" id="2082293"/>
    <lineage>
        <taxon>Eukaryota</taxon>
        <taxon>Fungi</taxon>
        <taxon>Dikarya</taxon>
        <taxon>Ascomycota</taxon>
        <taxon>Pezizomycotina</taxon>
        <taxon>Leotiomycetes</taxon>
        <taxon>Helotiales</taxon>
        <taxon>Hyaloscyphaceae</taxon>
        <taxon>Hyaloscypha</taxon>
    </lineage>
</organism>
<dbReference type="AlphaFoldDB" id="A0A2J6PNP6"/>
<evidence type="ECO:0000313" key="1">
    <source>
        <dbReference type="EMBL" id="PMD15652.1"/>
    </source>
</evidence>
<feature type="non-terminal residue" evidence="1">
    <location>
        <position position="116"/>
    </location>
</feature>
<dbReference type="OrthoDB" id="3501153at2759"/>
<sequence>CGNSTAEAQALGCSFDLLAAAWLPEGCQDRDLTEEFRAQGPWQYFEDSDGQVELQEFDLWKRSGPSETYWATRRWHTVHCSFEWRKMHRAIERGARMEDALRDYRHTIHCGKMFLK</sequence>
<feature type="non-terminal residue" evidence="1">
    <location>
        <position position="1"/>
    </location>
</feature>
<dbReference type="PANTHER" id="PTHR35896">
    <property type="entry name" value="IG-LIKE DOMAIN-CONTAINING PROTEIN"/>
    <property type="match status" value="1"/>
</dbReference>
<reference evidence="1 2" key="1">
    <citation type="submission" date="2016-05" db="EMBL/GenBank/DDBJ databases">
        <title>A degradative enzymes factory behind the ericoid mycorrhizal symbiosis.</title>
        <authorList>
            <consortium name="DOE Joint Genome Institute"/>
            <person name="Martino E."/>
            <person name="Morin E."/>
            <person name="Grelet G."/>
            <person name="Kuo A."/>
            <person name="Kohler A."/>
            <person name="Daghino S."/>
            <person name="Barry K."/>
            <person name="Choi C."/>
            <person name="Cichocki N."/>
            <person name="Clum A."/>
            <person name="Copeland A."/>
            <person name="Hainaut M."/>
            <person name="Haridas S."/>
            <person name="Labutti K."/>
            <person name="Lindquist E."/>
            <person name="Lipzen A."/>
            <person name="Khouja H.-R."/>
            <person name="Murat C."/>
            <person name="Ohm R."/>
            <person name="Olson A."/>
            <person name="Spatafora J."/>
            <person name="Veneault-Fourrey C."/>
            <person name="Henrissat B."/>
            <person name="Grigoriev I."/>
            <person name="Martin F."/>
            <person name="Perotto S."/>
        </authorList>
    </citation>
    <scope>NUCLEOTIDE SEQUENCE [LARGE SCALE GENOMIC DNA]</scope>
    <source>
        <strain evidence="1 2">UAMH 7357</strain>
    </source>
</reference>
<dbReference type="EMBL" id="KZ613512">
    <property type="protein sequence ID" value="PMD15652.1"/>
    <property type="molecule type" value="Genomic_DNA"/>
</dbReference>
<dbReference type="PANTHER" id="PTHR35896:SF3">
    <property type="entry name" value="MAJOR FACILITATOR SUPERFAMILY TRANSPORTER"/>
    <property type="match status" value="1"/>
</dbReference>